<dbReference type="SUPFAM" id="SSF54427">
    <property type="entry name" value="NTF2-like"/>
    <property type="match status" value="1"/>
</dbReference>
<evidence type="ECO:0000313" key="2">
    <source>
        <dbReference type="EMBL" id="MBX7457850.1"/>
    </source>
</evidence>
<keyword evidence="3" id="KW-1185">Reference proteome</keyword>
<dbReference type="InterPro" id="IPR037401">
    <property type="entry name" value="SnoaL-like"/>
</dbReference>
<dbReference type="Gene3D" id="3.10.450.50">
    <property type="match status" value="1"/>
</dbReference>
<protein>
    <submittedName>
        <fullName evidence="2">Nuclear transport factor 2 family protein</fullName>
    </submittedName>
</protein>
<organism evidence="2 3">
    <name type="scientific">Qipengyuania polymorpha</name>
    <dbReference type="NCBI Taxonomy" id="2867234"/>
    <lineage>
        <taxon>Bacteria</taxon>
        <taxon>Pseudomonadati</taxon>
        <taxon>Pseudomonadota</taxon>
        <taxon>Alphaproteobacteria</taxon>
        <taxon>Sphingomonadales</taxon>
        <taxon>Erythrobacteraceae</taxon>
        <taxon>Qipengyuania</taxon>
    </lineage>
</organism>
<evidence type="ECO:0000313" key="3">
    <source>
        <dbReference type="Proteomes" id="UP000783253"/>
    </source>
</evidence>
<name>A0ABS7IWF0_9SPHN</name>
<dbReference type="Proteomes" id="UP000783253">
    <property type="component" value="Unassembled WGS sequence"/>
</dbReference>
<dbReference type="EMBL" id="JAIGNK010000002">
    <property type="protein sequence ID" value="MBX7457850.1"/>
    <property type="molecule type" value="Genomic_DNA"/>
</dbReference>
<sequence>MRDLAAALNSLDYGRAGELLADDIVVFNVRGGRTEGRDAFIEKDRGFREPARAVIALDDIIHHNDEVLVRGRLDSPVPEVGGPTMWRVGFNGPLISEIEITRSGQEIDA</sequence>
<comment type="caution">
    <text evidence="2">The sequence shown here is derived from an EMBL/GenBank/DDBJ whole genome shotgun (WGS) entry which is preliminary data.</text>
</comment>
<dbReference type="RefSeq" id="WP_221573270.1">
    <property type="nucleotide sequence ID" value="NZ_JAIGNK010000002.1"/>
</dbReference>
<dbReference type="Pfam" id="PF12680">
    <property type="entry name" value="SnoaL_2"/>
    <property type="match status" value="1"/>
</dbReference>
<gene>
    <name evidence="2" type="ORF">K3152_06295</name>
</gene>
<proteinExistence type="predicted"/>
<evidence type="ECO:0000259" key="1">
    <source>
        <dbReference type="Pfam" id="PF12680"/>
    </source>
</evidence>
<dbReference type="InterPro" id="IPR032710">
    <property type="entry name" value="NTF2-like_dom_sf"/>
</dbReference>
<accession>A0ABS7IWF0</accession>
<feature type="domain" description="SnoaL-like" evidence="1">
    <location>
        <begin position="2"/>
        <end position="83"/>
    </location>
</feature>
<reference evidence="2 3" key="1">
    <citation type="submission" date="2021-08" db="EMBL/GenBank/DDBJ databases">
        <title>Comparative Genomics Analysis of the Genus Qipengyuania Reveals Extensive Genetic Diversity and Metabolic Versatility, Including the Description of Fifteen Novel Species.</title>
        <authorList>
            <person name="Liu Y."/>
        </authorList>
    </citation>
    <scope>NUCLEOTIDE SEQUENCE [LARGE SCALE GENOMIC DNA]</scope>
    <source>
        <strain evidence="2 3">1NDH17</strain>
    </source>
</reference>